<reference evidence="1" key="1">
    <citation type="submission" date="2018-01" db="EMBL/GenBank/DDBJ databases">
        <authorList>
            <person name="Regsiter A."/>
            <person name="William W."/>
        </authorList>
    </citation>
    <scope>NUCLEOTIDE SEQUENCE</scope>
    <source>
        <strain evidence="1">TRIP AH-1</strain>
    </source>
</reference>
<dbReference type="EMBL" id="OJIN01000159">
    <property type="protein sequence ID" value="SPD74565.1"/>
    <property type="molecule type" value="Genomic_DNA"/>
</dbReference>
<organism evidence="1">
    <name type="scientific">uncultured Desulfobacterium sp</name>
    <dbReference type="NCBI Taxonomy" id="201089"/>
    <lineage>
        <taxon>Bacteria</taxon>
        <taxon>Pseudomonadati</taxon>
        <taxon>Thermodesulfobacteriota</taxon>
        <taxon>Desulfobacteria</taxon>
        <taxon>Desulfobacterales</taxon>
        <taxon>Desulfobacteriaceae</taxon>
        <taxon>Desulfobacterium</taxon>
        <taxon>environmental samples</taxon>
    </lineage>
</organism>
<gene>
    <name evidence="1" type="ORF">PITCH_A2410003</name>
</gene>
<dbReference type="AlphaFoldDB" id="A0A445MYL8"/>
<evidence type="ECO:0000313" key="1">
    <source>
        <dbReference type="EMBL" id="SPD74565.1"/>
    </source>
</evidence>
<evidence type="ECO:0008006" key="2">
    <source>
        <dbReference type="Google" id="ProtNLM"/>
    </source>
</evidence>
<protein>
    <recommendedName>
        <fullName evidence="2">Integrase DNA-binding domain-containing protein</fullName>
    </recommendedName>
</protein>
<name>A0A445MYL8_9BACT</name>
<accession>A0A445MYL8</accession>
<proteinExistence type="predicted"/>
<sequence>MPKKNRIKTPYPGVYYIEGCHRNAAKKERTFYIRYRKNGKLIEERVGLRFRDGMTGEKAASIRAECIVGSQLSSKKSLYMIPEK</sequence>